<sequence length="145" mass="17189">MSESRRIPCPRNWITPFQPLPNETLQENYRRIFQEYLPEMKVLNVIPRNFRNKPRCNWSVLFSRDKPPERGLFQIIRAFLNEWKPGNVGVGRVDIIRLTAQTRRPLFEVIYNVECNCEAMEVCDDDEDNLADVSGQVQEMKLEEM</sequence>
<accession>A0AA38MFM8</accession>
<proteinExistence type="predicted"/>
<comment type="caution">
    <text evidence="1">The sequence shown here is derived from an EMBL/GenBank/DDBJ whole genome shotgun (WGS) entry which is preliminary data.</text>
</comment>
<evidence type="ECO:0000313" key="2">
    <source>
        <dbReference type="Proteomes" id="UP001168821"/>
    </source>
</evidence>
<evidence type="ECO:0000313" key="1">
    <source>
        <dbReference type="EMBL" id="KAJ3654351.1"/>
    </source>
</evidence>
<dbReference type="AlphaFoldDB" id="A0AA38MFM8"/>
<protein>
    <submittedName>
        <fullName evidence="1">Uncharacterized protein</fullName>
    </submittedName>
</protein>
<gene>
    <name evidence="1" type="ORF">Zmor_013544</name>
</gene>
<organism evidence="1 2">
    <name type="scientific">Zophobas morio</name>
    <dbReference type="NCBI Taxonomy" id="2755281"/>
    <lineage>
        <taxon>Eukaryota</taxon>
        <taxon>Metazoa</taxon>
        <taxon>Ecdysozoa</taxon>
        <taxon>Arthropoda</taxon>
        <taxon>Hexapoda</taxon>
        <taxon>Insecta</taxon>
        <taxon>Pterygota</taxon>
        <taxon>Neoptera</taxon>
        <taxon>Endopterygota</taxon>
        <taxon>Coleoptera</taxon>
        <taxon>Polyphaga</taxon>
        <taxon>Cucujiformia</taxon>
        <taxon>Tenebrionidae</taxon>
        <taxon>Zophobas</taxon>
    </lineage>
</organism>
<dbReference type="EMBL" id="JALNTZ010000004">
    <property type="protein sequence ID" value="KAJ3654351.1"/>
    <property type="molecule type" value="Genomic_DNA"/>
</dbReference>
<reference evidence="1" key="1">
    <citation type="journal article" date="2023" name="G3 (Bethesda)">
        <title>Whole genome assemblies of Zophobas morio and Tenebrio molitor.</title>
        <authorList>
            <person name="Kaur S."/>
            <person name="Stinson S.A."/>
            <person name="diCenzo G.C."/>
        </authorList>
    </citation>
    <scope>NUCLEOTIDE SEQUENCE</scope>
    <source>
        <strain evidence="1">QUZm001</strain>
    </source>
</reference>
<name>A0AA38MFM8_9CUCU</name>
<keyword evidence="2" id="KW-1185">Reference proteome</keyword>
<dbReference type="Proteomes" id="UP001168821">
    <property type="component" value="Unassembled WGS sequence"/>
</dbReference>